<dbReference type="PANTHER" id="PTHR40758:SF1">
    <property type="entry name" value="CONSERVED PROTEIN"/>
    <property type="match status" value="1"/>
</dbReference>
<keyword evidence="2" id="KW-0413">Isomerase</keyword>
<dbReference type="InterPro" id="IPR024344">
    <property type="entry name" value="MDMPI_metal-binding"/>
</dbReference>
<name>A0ABT5GET3_9MICO</name>
<feature type="domain" description="Mycothiol-dependent maleylpyruvate isomerase metal-binding" evidence="1">
    <location>
        <begin position="20"/>
        <end position="134"/>
    </location>
</feature>
<sequence length="254" mass="27573">MDVRLPLDDLGAGLGEAATVLRANAMAAGLDTPVPTCPGWTVARMVAHVGMAHRWAAAHLAGSPVDDPEGLEEAALSQRDLLGWFDDGATALLQAIVDAPDDLTAFVFLKNAPPAKVFWARRQCHETTIHAVDALAARLGRPPHRSEVWIRPSLALDGLDELLRGFVPRRSQGIHPPTETTVLVSPDDSPVSWRLGMGPDHPVEVTVDDGPSPAAYGSIDRTLAGHPVDLYLRLWNRSADIDPWWHELVTITWK</sequence>
<dbReference type="InterPro" id="IPR034660">
    <property type="entry name" value="DinB/YfiT-like"/>
</dbReference>
<dbReference type="PANTHER" id="PTHR40758">
    <property type="entry name" value="CONSERVED PROTEIN"/>
    <property type="match status" value="1"/>
</dbReference>
<keyword evidence="3" id="KW-1185">Reference proteome</keyword>
<proteinExistence type="predicted"/>
<dbReference type="InterPro" id="IPR017517">
    <property type="entry name" value="Maleyloyr_isom"/>
</dbReference>
<evidence type="ECO:0000313" key="2">
    <source>
        <dbReference type="EMBL" id="MDC5696405.1"/>
    </source>
</evidence>
<protein>
    <submittedName>
        <fullName evidence="2">Maleylpyruvate isomerase N-terminal domain-containing protein</fullName>
    </submittedName>
</protein>
<dbReference type="Pfam" id="PF11716">
    <property type="entry name" value="MDMPI_N"/>
    <property type="match status" value="1"/>
</dbReference>
<gene>
    <name evidence="2" type="ORF">OO014_03985</name>
</gene>
<accession>A0ABT5GET3</accession>
<dbReference type="GO" id="GO:0016853">
    <property type="term" value="F:isomerase activity"/>
    <property type="evidence" value="ECO:0007669"/>
    <property type="project" value="UniProtKB-KW"/>
</dbReference>
<evidence type="ECO:0000259" key="1">
    <source>
        <dbReference type="Pfam" id="PF11716"/>
    </source>
</evidence>
<organism evidence="2 3">
    <name type="scientific">Intrasporangium calvum</name>
    <dbReference type="NCBI Taxonomy" id="53358"/>
    <lineage>
        <taxon>Bacteria</taxon>
        <taxon>Bacillati</taxon>
        <taxon>Actinomycetota</taxon>
        <taxon>Actinomycetes</taxon>
        <taxon>Micrococcales</taxon>
        <taxon>Intrasporangiaceae</taxon>
        <taxon>Intrasporangium</taxon>
    </lineage>
</organism>
<dbReference type="NCBIfam" id="TIGR03083">
    <property type="entry name" value="maleylpyruvate isomerase family mycothiol-dependent enzyme"/>
    <property type="match status" value="1"/>
</dbReference>
<dbReference type="RefSeq" id="WP_272460982.1">
    <property type="nucleotide sequence ID" value="NZ_JAPFQL010000011.1"/>
</dbReference>
<evidence type="ECO:0000313" key="3">
    <source>
        <dbReference type="Proteomes" id="UP001150259"/>
    </source>
</evidence>
<comment type="caution">
    <text evidence="2">The sequence shown here is derived from an EMBL/GenBank/DDBJ whole genome shotgun (WGS) entry which is preliminary data.</text>
</comment>
<dbReference type="Proteomes" id="UP001150259">
    <property type="component" value="Unassembled WGS sequence"/>
</dbReference>
<reference evidence="2 3" key="1">
    <citation type="submission" date="2022-11" db="EMBL/GenBank/DDBJ databases">
        <title>Anaerobic phenanthrene biodegradation by a DNRA strain PheN6.</title>
        <authorList>
            <person name="Zhang Z."/>
        </authorList>
    </citation>
    <scope>NUCLEOTIDE SEQUENCE [LARGE SCALE GENOMIC DNA]</scope>
    <source>
        <strain evidence="2 3">PheN6</strain>
    </source>
</reference>
<dbReference type="EMBL" id="JAPFQL010000011">
    <property type="protein sequence ID" value="MDC5696405.1"/>
    <property type="molecule type" value="Genomic_DNA"/>
</dbReference>
<dbReference type="SUPFAM" id="SSF109854">
    <property type="entry name" value="DinB/YfiT-like putative metalloenzymes"/>
    <property type="match status" value="1"/>
</dbReference>